<evidence type="ECO:0000256" key="1">
    <source>
        <dbReference type="SAM" id="MobiDB-lite"/>
    </source>
</evidence>
<evidence type="ECO:0000259" key="2">
    <source>
        <dbReference type="Pfam" id="PF01037"/>
    </source>
</evidence>
<evidence type="ECO:0000313" key="4">
    <source>
        <dbReference type="Proteomes" id="UP000509478"/>
    </source>
</evidence>
<dbReference type="OrthoDB" id="8136at2157"/>
<accession>A0A7D5M542</accession>
<dbReference type="RefSeq" id="WP_179372382.1">
    <property type="nucleotide sequence ID" value="NZ_CP026995.1"/>
</dbReference>
<keyword evidence="4" id="KW-1185">Reference proteome</keyword>
<dbReference type="GeneID" id="56067180"/>
<gene>
    <name evidence="3" type="ORF">C5F50_03895</name>
</gene>
<dbReference type="InterPro" id="IPR011008">
    <property type="entry name" value="Dimeric_a/b-barrel"/>
</dbReference>
<reference evidence="3 4" key="1">
    <citation type="submission" date="2018-02" db="EMBL/GenBank/DDBJ databases">
        <title>Complete genome of Nitrosopumilus ureaphilus PS0.</title>
        <authorList>
            <person name="Qin W."/>
            <person name="Zheng Y."/>
            <person name="Stahl D.A."/>
        </authorList>
    </citation>
    <scope>NUCLEOTIDE SEQUENCE [LARGE SCALE GENOMIC DNA]</scope>
    <source>
        <strain evidence="3 4">PS0</strain>
    </source>
</reference>
<feature type="domain" description="Transcription regulator AsnC/Lrp ligand binding" evidence="2">
    <location>
        <begin position="6"/>
        <end position="73"/>
    </location>
</feature>
<dbReference type="Gene3D" id="3.30.70.920">
    <property type="match status" value="1"/>
</dbReference>
<feature type="compositionally biased region" description="Acidic residues" evidence="1">
    <location>
        <begin position="107"/>
        <end position="122"/>
    </location>
</feature>
<dbReference type="Proteomes" id="UP000509478">
    <property type="component" value="Chromosome"/>
</dbReference>
<dbReference type="EMBL" id="CP026995">
    <property type="protein sequence ID" value="QLH06311.1"/>
    <property type="molecule type" value="Genomic_DNA"/>
</dbReference>
<protein>
    <submittedName>
        <fullName evidence="3">AsnC family transcriptional regulator</fullName>
    </submittedName>
</protein>
<sequence length="134" mass="15270">MGEAFVLINCEPGKEPLILEQLRKIENVSEIQGTYGIYDIVTRIESDNQSQLDNIISDQIRKLDYVNSTLTLIPTDEHESSLSDLIPDIMPDVIPEQKKPLGGPFSEEGEDDFDEDYDEDYDDSTKLNQFRKKG</sequence>
<feature type="region of interest" description="Disordered" evidence="1">
    <location>
        <begin position="93"/>
        <end position="134"/>
    </location>
</feature>
<dbReference type="AlphaFoldDB" id="A0A7D5M542"/>
<dbReference type="SUPFAM" id="SSF54909">
    <property type="entry name" value="Dimeric alpha+beta barrel"/>
    <property type="match status" value="1"/>
</dbReference>
<organism evidence="3 4">
    <name type="scientific">Nitrosopumilus ureiphilus</name>
    <dbReference type="NCBI Taxonomy" id="1470067"/>
    <lineage>
        <taxon>Archaea</taxon>
        <taxon>Nitrososphaerota</taxon>
        <taxon>Nitrososphaeria</taxon>
        <taxon>Nitrosopumilales</taxon>
        <taxon>Nitrosopumilaceae</taxon>
        <taxon>Nitrosopumilus</taxon>
    </lineage>
</organism>
<dbReference type="KEGG" id="nue:C5F50_03895"/>
<dbReference type="InterPro" id="IPR019887">
    <property type="entry name" value="Tscrpt_reg_AsnC/Lrp_C"/>
</dbReference>
<evidence type="ECO:0000313" key="3">
    <source>
        <dbReference type="EMBL" id="QLH06311.1"/>
    </source>
</evidence>
<name>A0A7D5M542_9ARCH</name>
<proteinExistence type="predicted"/>
<dbReference type="Pfam" id="PF01037">
    <property type="entry name" value="AsnC_trans_reg"/>
    <property type="match status" value="1"/>
</dbReference>